<feature type="active site" description="Nucleophile" evidence="5">
    <location>
        <position position="401"/>
    </location>
</feature>
<name>A0A4R2GNC4_9BACT</name>
<evidence type="ECO:0000256" key="1">
    <source>
        <dbReference type="ARBA" id="ARBA00007754"/>
    </source>
</evidence>
<dbReference type="Proteomes" id="UP000295221">
    <property type="component" value="Unassembled WGS sequence"/>
</dbReference>
<proteinExistence type="inferred from homology"/>
<dbReference type="PROSITE" id="PS51764">
    <property type="entry name" value="GH26"/>
    <property type="match status" value="1"/>
</dbReference>
<organism evidence="7 8">
    <name type="scientific">Natronoflexus pectinivorans</name>
    <dbReference type="NCBI Taxonomy" id="682526"/>
    <lineage>
        <taxon>Bacteria</taxon>
        <taxon>Pseudomonadati</taxon>
        <taxon>Bacteroidota</taxon>
        <taxon>Bacteroidia</taxon>
        <taxon>Marinilabiliales</taxon>
        <taxon>Marinilabiliaceae</taxon>
        <taxon>Natronoflexus</taxon>
    </lineage>
</organism>
<dbReference type="Pfam" id="PF13205">
    <property type="entry name" value="Big_5"/>
    <property type="match status" value="1"/>
</dbReference>
<dbReference type="InterPro" id="IPR017853">
    <property type="entry name" value="GH"/>
</dbReference>
<keyword evidence="4 5" id="KW-0326">Glycosidase</keyword>
<dbReference type="GO" id="GO:0006080">
    <property type="term" value="P:substituted mannan metabolic process"/>
    <property type="evidence" value="ECO:0007669"/>
    <property type="project" value="InterPro"/>
</dbReference>
<reference evidence="7 8" key="1">
    <citation type="submission" date="2019-03" db="EMBL/GenBank/DDBJ databases">
        <title>Genomic Encyclopedia of Type Strains, Phase IV (KMG-IV): sequencing the most valuable type-strain genomes for metagenomic binning, comparative biology and taxonomic classification.</title>
        <authorList>
            <person name="Goeker M."/>
        </authorList>
    </citation>
    <scope>NUCLEOTIDE SEQUENCE [LARGE SCALE GENOMIC DNA]</scope>
    <source>
        <strain evidence="7 8">DSM 24179</strain>
    </source>
</reference>
<keyword evidence="8" id="KW-1185">Reference proteome</keyword>
<dbReference type="GO" id="GO:0016985">
    <property type="term" value="F:mannan endo-1,4-beta-mannosidase activity"/>
    <property type="evidence" value="ECO:0007669"/>
    <property type="project" value="InterPro"/>
</dbReference>
<dbReference type="InterPro" id="IPR032812">
    <property type="entry name" value="SbsA_Ig"/>
</dbReference>
<feature type="domain" description="GH26" evidence="6">
    <location>
        <begin position="161"/>
        <end position="464"/>
    </location>
</feature>
<comment type="caution">
    <text evidence="7">The sequence shown here is derived from an EMBL/GenBank/DDBJ whole genome shotgun (WGS) entry which is preliminary data.</text>
</comment>
<evidence type="ECO:0000313" key="8">
    <source>
        <dbReference type="Proteomes" id="UP000295221"/>
    </source>
</evidence>
<dbReference type="PANTHER" id="PTHR40079:SF4">
    <property type="entry name" value="GH26 DOMAIN-CONTAINING PROTEIN-RELATED"/>
    <property type="match status" value="1"/>
</dbReference>
<evidence type="ECO:0000313" key="7">
    <source>
        <dbReference type="EMBL" id="TCO10804.1"/>
    </source>
</evidence>
<comment type="similarity">
    <text evidence="1 5">Belongs to the glycosyl hydrolase 26 family.</text>
</comment>
<dbReference type="SUPFAM" id="SSF51445">
    <property type="entry name" value="(Trans)glycosidases"/>
    <property type="match status" value="1"/>
</dbReference>
<evidence type="ECO:0000256" key="2">
    <source>
        <dbReference type="ARBA" id="ARBA00022729"/>
    </source>
</evidence>
<evidence type="ECO:0000256" key="4">
    <source>
        <dbReference type="ARBA" id="ARBA00023295"/>
    </source>
</evidence>
<protein>
    <submittedName>
        <fullName evidence="7">Mannan endo-1,4-beta-mannosidase</fullName>
    </submittedName>
</protein>
<accession>A0A4R2GNC4</accession>
<sequence>MPEKYWIDTIKQHKFTSNSNSIKMIRLFLLFILALMVFPACSEDRESHEPPVFKSSFPADGATEVRLSAEVEITFDEVITLSESHGITVNEKPVEASSLLTKVVLNLTLEYDKHYSVNIPAGAVINTFGVPSQSAVSFSFTTVAAPQDQVTAELVVNNPSSQAINLFNFLIDNYGEKSISGAMANVSWNINEAEWVYQHTGKYPAMNGFDIIHLWASPANWIDYTDVSVVEDWWNNNGIVHFTWHWNVPVEQGGTNYAFYTNETSFDIREAVKEGTWENEVIMADLEKAADVLELLRDKGIPVLWRPLHEAAGTWFWWGAKGAEPCKQLWRIMFDYFESRQLNNLIWVWTVEPNDDDWYPGDQYVDMIGRDIYNRHNAQNLADEFNSIQSRFPGKIISLSECGNLSTISSQWEAGAKWSFFMPWYDYSRTVNMSGTAFSEESHEFANADWWRDAFSKDFVLTRDQMPDLK</sequence>
<dbReference type="Pfam" id="PF02156">
    <property type="entry name" value="Glyco_hydro_26"/>
    <property type="match status" value="1"/>
</dbReference>
<dbReference type="InterPro" id="IPR000805">
    <property type="entry name" value="Glyco_hydro_26"/>
</dbReference>
<evidence type="ECO:0000259" key="6">
    <source>
        <dbReference type="PROSITE" id="PS51764"/>
    </source>
</evidence>
<evidence type="ECO:0000256" key="5">
    <source>
        <dbReference type="PROSITE-ProRule" id="PRU01100"/>
    </source>
</evidence>
<keyword evidence="3 5" id="KW-0378">Hydrolase</keyword>
<dbReference type="AlphaFoldDB" id="A0A4R2GNC4"/>
<dbReference type="InterPro" id="IPR022790">
    <property type="entry name" value="GH26_dom"/>
</dbReference>
<feature type="active site" description="Proton donor" evidence="5">
    <location>
        <position position="310"/>
    </location>
</feature>
<dbReference type="PANTHER" id="PTHR40079">
    <property type="entry name" value="MANNAN ENDO-1,4-BETA-MANNOSIDASE E-RELATED"/>
    <property type="match status" value="1"/>
</dbReference>
<dbReference type="PRINTS" id="PR00739">
    <property type="entry name" value="GLHYDRLASE26"/>
</dbReference>
<dbReference type="EMBL" id="SLWK01000001">
    <property type="protein sequence ID" value="TCO10804.1"/>
    <property type="molecule type" value="Genomic_DNA"/>
</dbReference>
<dbReference type="Gene3D" id="3.20.20.80">
    <property type="entry name" value="Glycosidases"/>
    <property type="match status" value="1"/>
</dbReference>
<keyword evidence="2" id="KW-0732">Signal</keyword>
<gene>
    <name evidence="7" type="ORF">EV194_101436</name>
</gene>
<evidence type="ECO:0000256" key="3">
    <source>
        <dbReference type="ARBA" id="ARBA00022801"/>
    </source>
</evidence>